<keyword evidence="3" id="KW-1185">Reference proteome</keyword>
<gene>
    <name evidence="2" type="ORF">PCOR1329_LOCUS24773</name>
</gene>
<reference evidence="2" key="1">
    <citation type="submission" date="2023-10" db="EMBL/GenBank/DDBJ databases">
        <authorList>
            <person name="Chen Y."/>
            <person name="Shah S."/>
            <person name="Dougan E. K."/>
            <person name="Thang M."/>
            <person name="Chan C."/>
        </authorList>
    </citation>
    <scope>NUCLEOTIDE SEQUENCE [LARGE SCALE GENOMIC DNA]</scope>
</reference>
<accession>A0ABN9RY88</accession>
<dbReference type="EMBL" id="CAUYUJ010008568">
    <property type="protein sequence ID" value="CAK0824344.1"/>
    <property type="molecule type" value="Genomic_DNA"/>
</dbReference>
<comment type="caution">
    <text evidence="2">The sequence shown here is derived from an EMBL/GenBank/DDBJ whole genome shotgun (WGS) entry which is preliminary data.</text>
</comment>
<feature type="coiled-coil region" evidence="1">
    <location>
        <begin position="123"/>
        <end position="150"/>
    </location>
</feature>
<proteinExistence type="predicted"/>
<name>A0ABN9RY88_9DINO</name>
<evidence type="ECO:0008006" key="4">
    <source>
        <dbReference type="Google" id="ProtNLM"/>
    </source>
</evidence>
<protein>
    <recommendedName>
        <fullName evidence="4">PIK-related kinase FAT domain-containing protein</fullName>
    </recommendedName>
</protein>
<evidence type="ECO:0000313" key="2">
    <source>
        <dbReference type="EMBL" id="CAK0824344.1"/>
    </source>
</evidence>
<organism evidence="2 3">
    <name type="scientific">Prorocentrum cordatum</name>
    <dbReference type="NCBI Taxonomy" id="2364126"/>
    <lineage>
        <taxon>Eukaryota</taxon>
        <taxon>Sar</taxon>
        <taxon>Alveolata</taxon>
        <taxon>Dinophyceae</taxon>
        <taxon>Prorocentrales</taxon>
        <taxon>Prorocentraceae</taxon>
        <taxon>Prorocentrum</taxon>
    </lineage>
</organism>
<dbReference type="Proteomes" id="UP001189429">
    <property type="component" value="Unassembled WGS sequence"/>
</dbReference>
<feature type="non-terminal residue" evidence="2">
    <location>
        <position position="320"/>
    </location>
</feature>
<keyword evidence="1" id="KW-0175">Coiled coil</keyword>
<evidence type="ECO:0000256" key="1">
    <source>
        <dbReference type="SAM" id="Coils"/>
    </source>
</evidence>
<evidence type="ECO:0000313" key="3">
    <source>
        <dbReference type="Proteomes" id="UP001189429"/>
    </source>
</evidence>
<sequence>MLTLRAVPGLLRSWGVACIDEQALVQSFMDAVRVCRRRSALEALRGGLRGTAGGAVALLSQRGLRDASRALAEAEAAAEPPGPRPWQQLHEKLHASAAALRKLDQARLATGTPAGAVPTRGLLGAARAEAAEAEEELRGALGEVVASEQAWRRASLRDAGAVHGGDFAHAAAPRSEVQRQLRRAVVAAMAAEGRDAWRRAVSGELELCQGSPLVLYAARELQEAWSLAWEGEGSAALWRAALGAHRKPDPARAVSLHDYFEEYGRVPPPALPQPRGRAWCGSCWARPAPPRRSCCCAGGSERDACHREAAHCGRVPRTRR</sequence>